<dbReference type="Gene3D" id="3.40.50.11350">
    <property type="match status" value="1"/>
</dbReference>
<proteinExistence type="predicted"/>
<protein>
    <submittedName>
        <fullName evidence="3">Glycosyltransferase</fullName>
    </submittedName>
</protein>
<evidence type="ECO:0000256" key="2">
    <source>
        <dbReference type="ARBA" id="ARBA00022679"/>
    </source>
</evidence>
<dbReference type="PANTHER" id="PTHR11927">
    <property type="entry name" value="GALACTOSIDE 2-L-FUCOSYLTRANSFERASE"/>
    <property type="match status" value="1"/>
</dbReference>
<organism evidence="3 4">
    <name type="scientific">Xylanibacter rodentium</name>
    <dbReference type="NCBI Taxonomy" id="2736289"/>
    <lineage>
        <taxon>Bacteria</taxon>
        <taxon>Pseudomonadati</taxon>
        <taxon>Bacteroidota</taxon>
        <taxon>Bacteroidia</taxon>
        <taxon>Bacteroidales</taxon>
        <taxon>Prevotellaceae</taxon>
        <taxon>Xylanibacter</taxon>
    </lineage>
</organism>
<dbReference type="EMBL" id="JABKKE010000025">
    <property type="protein sequence ID" value="NPE15070.1"/>
    <property type="molecule type" value="Genomic_DNA"/>
</dbReference>
<dbReference type="PANTHER" id="PTHR11927:SF9">
    <property type="entry name" value="L-FUCOSYLTRANSFERASE"/>
    <property type="match status" value="1"/>
</dbReference>
<name>A0ABX2AWQ9_9BACT</name>
<dbReference type="GeneID" id="82158529"/>
<dbReference type="Proteomes" id="UP001193734">
    <property type="component" value="Unassembled WGS sequence"/>
</dbReference>
<evidence type="ECO:0000313" key="3">
    <source>
        <dbReference type="EMBL" id="NPE15070.1"/>
    </source>
</evidence>
<keyword evidence="4" id="KW-1185">Reference proteome</keyword>
<keyword evidence="2" id="KW-0808">Transferase</keyword>
<keyword evidence="1" id="KW-0328">Glycosyltransferase</keyword>
<gene>
    <name evidence="3" type="ORF">HPS55_12205</name>
</gene>
<comment type="caution">
    <text evidence="3">The sequence shown here is derived from an EMBL/GenBank/DDBJ whole genome shotgun (WGS) entry which is preliminary data.</text>
</comment>
<dbReference type="RefSeq" id="WP_172174502.1">
    <property type="nucleotide sequence ID" value="NZ_CASGIA010000027.1"/>
</dbReference>
<evidence type="ECO:0000313" key="4">
    <source>
        <dbReference type="Proteomes" id="UP001193734"/>
    </source>
</evidence>
<reference evidence="3 4" key="1">
    <citation type="submission" date="2020-05" db="EMBL/GenBank/DDBJ databases">
        <title>Distinct polysaccharide utilization as determinants for interspecies competition between intestinal Prevotella spp.</title>
        <authorList>
            <person name="Galvez E.J.C."/>
            <person name="Iljazovic A."/>
            <person name="Strowig T."/>
        </authorList>
    </citation>
    <scope>NUCLEOTIDE SEQUENCE [LARGE SCALE GENOMIC DNA]</scope>
    <source>
        <strain evidence="3 4">PROD</strain>
    </source>
</reference>
<dbReference type="InterPro" id="IPR002516">
    <property type="entry name" value="Glyco_trans_11"/>
</dbReference>
<evidence type="ECO:0000256" key="1">
    <source>
        <dbReference type="ARBA" id="ARBA00022676"/>
    </source>
</evidence>
<accession>A0ABX2AWQ9</accession>
<sequence>MIFARDKGRMCNNILQYGHVYAWAREHGRKSVSMRFCYKYQYFRICSTPYHSFLTYLIAKYMAKWGMMPVVGFHDENIDTTEKERLMLSAGNVMVEGWYVRFYDLFLKYKPEIVNLFSFKKSISDGIMSYMASKTIDGDLNLGVHIRRGDYKTWKGGQYYFDDDTYIGYIRRFAGQHNDRNINVFICGNDPSLDKTRYMEELGGPVKAHGAQGFCRRISVFFPDGNPGEDLCLLSECDYIMGAPSTFSLVASMYHDRPLMWIECPYTNGAYVEFKDFDNLFRNIR</sequence>